<feature type="compositionally biased region" description="Acidic residues" evidence="12">
    <location>
        <begin position="1076"/>
        <end position="1085"/>
    </location>
</feature>
<feature type="region of interest" description="Disordered" evidence="12">
    <location>
        <begin position="1073"/>
        <end position="1102"/>
    </location>
</feature>
<reference evidence="19" key="1">
    <citation type="submission" date="2025-08" db="UniProtKB">
        <authorList>
            <consortium name="RefSeq"/>
        </authorList>
    </citation>
    <scope>IDENTIFICATION</scope>
    <source>
        <tissue evidence="19">Whole sample</tissue>
    </source>
</reference>
<evidence type="ECO:0000259" key="14">
    <source>
        <dbReference type="Pfam" id="PF13087"/>
    </source>
</evidence>
<evidence type="ECO:0000259" key="15">
    <source>
        <dbReference type="Pfam" id="PF21633"/>
    </source>
</evidence>
<dbReference type="Proteomes" id="UP000694844">
    <property type="component" value="Chromosome 8"/>
</dbReference>
<dbReference type="InterPro" id="IPR047187">
    <property type="entry name" value="SF1_C_Upf1"/>
</dbReference>
<keyword evidence="18" id="KW-1185">Reference proteome</keyword>
<evidence type="ECO:0000259" key="17">
    <source>
        <dbReference type="Pfam" id="PF21635"/>
    </source>
</evidence>
<comment type="catalytic activity">
    <reaction evidence="11">
        <text>ATP + H2O = ADP + phosphate + H(+)</text>
        <dbReference type="Rhea" id="RHEA:13065"/>
        <dbReference type="ChEBI" id="CHEBI:15377"/>
        <dbReference type="ChEBI" id="CHEBI:15378"/>
        <dbReference type="ChEBI" id="CHEBI:30616"/>
        <dbReference type="ChEBI" id="CHEBI:43474"/>
        <dbReference type="ChEBI" id="CHEBI:456216"/>
        <dbReference type="EC" id="3.6.4.13"/>
    </reaction>
</comment>
<evidence type="ECO:0000256" key="9">
    <source>
        <dbReference type="ARBA" id="ARBA00022884"/>
    </source>
</evidence>
<dbReference type="InterPro" id="IPR049079">
    <property type="entry name" value="Mov-10_helical"/>
</dbReference>
<dbReference type="GO" id="GO:0032574">
    <property type="term" value="F:5'-3' RNA helicase activity"/>
    <property type="evidence" value="ECO:0007669"/>
    <property type="project" value="InterPro"/>
</dbReference>
<dbReference type="InterPro" id="IPR026122">
    <property type="entry name" value="MOV-10/SDE3_DEXXQ/H-box"/>
</dbReference>
<evidence type="ECO:0000256" key="4">
    <source>
        <dbReference type="ARBA" id="ARBA00022490"/>
    </source>
</evidence>
<dbReference type="InterPro" id="IPR049080">
    <property type="entry name" value="MOV-10-like_beta-barrel"/>
</dbReference>
<dbReference type="RefSeq" id="XP_022295749.1">
    <property type="nucleotide sequence ID" value="XM_022440041.1"/>
</dbReference>
<dbReference type="FunFam" id="3.40.50.300:FF:000608">
    <property type="entry name" value="Mov10 RISC complex RNA helicase"/>
    <property type="match status" value="1"/>
</dbReference>
<dbReference type="InterPro" id="IPR027417">
    <property type="entry name" value="P-loop_NTPase"/>
</dbReference>
<evidence type="ECO:0000256" key="11">
    <source>
        <dbReference type="ARBA" id="ARBA00047984"/>
    </source>
</evidence>
<dbReference type="InterPro" id="IPR041679">
    <property type="entry name" value="DNA2/NAM7-like_C"/>
</dbReference>
<feature type="region of interest" description="Disordered" evidence="12">
    <location>
        <begin position="81"/>
        <end position="122"/>
    </location>
</feature>
<feature type="domain" description="Helicase MOV-10 helical" evidence="17">
    <location>
        <begin position="399"/>
        <end position="467"/>
    </location>
</feature>
<keyword evidence="10" id="KW-0943">RNA-mediated gene silencing</keyword>
<sequence>MAENKRKMARRYSFAEKKSLGIDFLDFLNSKNISYVGLTKKELQNIYVTKFRKHSTEDDLLPFGPVVQALFTCGKLHLRDKNIHKGPAAPPYLNSHRKDRENYGNQNNNSDAGGYNNRRTPPHRRFHQVAVNQHAVIRRSYTPSPATSHESSPGPSDPQGRRPSPTLPLGQTQPSMDTENIKKIGNYYECTICGARSTSTAEMGKHSQGRRHRLGVVTAELKKQRDFLVKDREGISITADKADYINGTYHLQIQENVESTVFLRIENETQEVVELCHCEMLKRMRVFRLDDVKKMTEGQGGVHLIPGSHYVIKVSACARGLGTFHVPLAFHFRRSSGREFHIIRFLNAKCVSDITEELKPTAPYRPPTRVAEYRESVETVPGVKPPKLTEDNLKHSLPLGSYKVTSQMRTMINRRFKVVLCTNQAEKLEMTTVRNILQNPLDKNTYQKKFRMLMNVEELQMEVDIRQYDMEDAPMKKHKHNPHLLTLEVPGLAENRPSVLRGDRLYVQRSNHKGREYEGYVHDVHLREVVLGFHSSLVTGFINKETFSVRFNFNRLPLKLQYRACELAVEEGLEDLLFPTPRNICTRGELSLPDNRRFFDQKIESNMEQQLAVTNIVKGTSRPAPYIVFGPPGTGKTVTIVEALLQVYYYQSGSHILACAPSNNAADLLAERILGSSVVTRKHLLRLNAASRKWDSVSSNIRDCCNYNKMSGQYHFPRREDLMGYRIIITTLVTAGRLASANFPTGHFSHVFIDESGQAIEPEALIAIAGILTIDSETECSQLVLAGDPQQLGPILRSPIALEYGLGISLLERYMNQVQVYQRIGKKEDPVDHYDNRIITKLLRNYRSHPAILKYPNDAFYDGELVPDAEESIRTCLCDWEELPTRKFPIIFHGVTGKDQREERSPSFFNPEEAAVVYSYVTKLLTEKKGMKIRQNQIGIITPYRKQVQKIRQLLKKGKFSDIDVGSVEEFQGQERLVIIVSTVRCNPEYLSLDFKHNLGFLRNPKRLNVTLTRAKALLIVIGDPNTLSQDPHWKGFIDFCVASRAYTGVDYVEDEEMVEDIMQRLDAIHLTPGTLEDDDDDPGDELIRPSQHDETEWRREI</sequence>
<feature type="compositionally biased region" description="Polar residues" evidence="12">
    <location>
        <begin position="141"/>
        <end position="154"/>
    </location>
</feature>
<comment type="similarity">
    <text evidence="2">Belongs to the DNA2/NAM7 helicase family. SDE3 subfamily.</text>
</comment>
<feature type="domain" description="DNA2/NAM7 helicase-like C-terminal" evidence="14">
    <location>
        <begin position="836"/>
        <end position="1025"/>
    </location>
</feature>
<evidence type="ECO:0000313" key="19">
    <source>
        <dbReference type="RefSeq" id="XP_022295749.1"/>
    </source>
</evidence>
<feature type="region of interest" description="Disordered" evidence="12">
    <location>
        <begin position="141"/>
        <end position="177"/>
    </location>
</feature>
<dbReference type="Pfam" id="PF13087">
    <property type="entry name" value="AAA_12"/>
    <property type="match status" value="1"/>
</dbReference>
<feature type="compositionally biased region" description="Basic and acidic residues" evidence="12">
    <location>
        <begin position="1086"/>
        <end position="1102"/>
    </location>
</feature>
<proteinExistence type="inferred from homology"/>
<comment type="subcellular location">
    <subcellularLocation>
        <location evidence="1">Cytoplasm</location>
        <location evidence="1">Cytoplasmic ribonucleoprotein granule</location>
    </subcellularLocation>
</comment>
<dbReference type="InterPro" id="IPR049077">
    <property type="entry name" value="MOV-10_Ig-like"/>
</dbReference>
<dbReference type="GO" id="GO:0005524">
    <property type="term" value="F:ATP binding"/>
    <property type="evidence" value="ECO:0007669"/>
    <property type="project" value="UniProtKB-KW"/>
</dbReference>
<evidence type="ECO:0000259" key="13">
    <source>
        <dbReference type="Pfam" id="PF13086"/>
    </source>
</evidence>
<dbReference type="GO" id="GO:0016787">
    <property type="term" value="F:hydrolase activity"/>
    <property type="evidence" value="ECO:0007669"/>
    <property type="project" value="UniProtKB-KW"/>
</dbReference>
<keyword evidence="9" id="KW-0694">RNA-binding</keyword>
<evidence type="ECO:0000256" key="7">
    <source>
        <dbReference type="ARBA" id="ARBA00022806"/>
    </source>
</evidence>
<keyword evidence="5" id="KW-0547">Nucleotide-binding</keyword>
<dbReference type="Pfam" id="PF13086">
    <property type="entry name" value="AAA_11"/>
    <property type="match status" value="2"/>
</dbReference>
<dbReference type="PANTHER" id="PTHR45418">
    <property type="entry name" value="CANCER/TESTIS ANTIGEN 55"/>
    <property type="match status" value="1"/>
</dbReference>
<accession>A0A8B8AZJ6</accession>
<feature type="domain" description="Helicase MOV-10 Ig-like" evidence="15">
    <location>
        <begin position="225"/>
        <end position="348"/>
    </location>
</feature>
<evidence type="ECO:0000256" key="2">
    <source>
        <dbReference type="ARBA" id="ARBA00005601"/>
    </source>
</evidence>
<feature type="domain" description="Helicase MOV-10-like beta-barrel" evidence="16">
    <location>
        <begin position="468"/>
        <end position="551"/>
    </location>
</feature>
<dbReference type="Pfam" id="PF21635">
    <property type="entry name" value="Mov-10_helical"/>
    <property type="match status" value="1"/>
</dbReference>
<evidence type="ECO:0000256" key="8">
    <source>
        <dbReference type="ARBA" id="ARBA00022840"/>
    </source>
</evidence>
<dbReference type="GO" id="GO:0003723">
    <property type="term" value="F:RNA binding"/>
    <property type="evidence" value="ECO:0007669"/>
    <property type="project" value="UniProtKB-KW"/>
</dbReference>
<organism evidence="18 19">
    <name type="scientific">Crassostrea virginica</name>
    <name type="common">Eastern oyster</name>
    <dbReference type="NCBI Taxonomy" id="6565"/>
    <lineage>
        <taxon>Eukaryota</taxon>
        <taxon>Metazoa</taxon>
        <taxon>Spiralia</taxon>
        <taxon>Lophotrochozoa</taxon>
        <taxon>Mollusca</taxon>
        <taxon>Bivalvia</taxon>
        <taxon>Autobranchia</taxon>
        <taxon>Pteriomorphia</taxon>
        <taxon>Ostreida</taxon>
        <taxon>Ostreoidea</taxon>
        <taxon>Ostreidae</taxon>
        <taxon>Crassostrea</taxon>
    </lineage>
</organism>
<keyword evidence="4" id="KW-0963">Cytoplasm</keyword>
<dbReference type="PANTHER" id="PTHR45418:SF1">
    <property type="entry name" value="CANCER_TESTIS ANTIGEN 55"/>
    <property type="match status" value="1"/>
</dbReference>
<dbReference type="Pfam" id="PF21633">
    <property type="entry name" value="MOV-10_Ig-like"/>
    <property type="match status" value="1"/>
</dbReference>
<dbReference type="GO" id="GO:0036464">
    <property type="term" value="C:cytoplasmic ribonucleoprotein granule"/>
    <property type="evidence" value="ECO:0007669"/>
    <property type="project" value="UniProtKB-SubCell"/>
</dbReference>
<dbReference type="KEGG" id="cvn:111105686"/>
<feature type="domain" description="DNA2/NAM7 helicase helicase" evidence="13">
    <location>
        <begin position="717"/>
        <end position="798"/>
    </location>
</feature>
<name>A0A8B8AZJ6_CRAVI</name>
<evidence type="ECO:0000256" key="12">
    <source>
        <dbReference type="SAM" id="MobiDB-lite"/>
    </source>
</evidence>
<evidence type="ECO:0000256" key="1">
    <source>
        <dbReference type="ARBA" id="ARBA00004331"/>
    </source>
</evidence>
<feature type="domain" description="DNA2/NAM7 helicase helicase" evidence="13">
    <location>
        <begin position="605"/>
        <end position="691"/>
    </location>
</feature>
<evidence type="ECO:0000256" key="3">
    <source>
        <dbReference type="ARBA" id="ARBA00012552"/>
    </source>
</evidence>
<dbReference type="CDD" id="cd18038">
    <property type="entry name" value="DEXXQc_Helz-like"/>
    <property type="match status" value="1"/>
</dbReference>
<evidence type="ECO:0000256" key="6">
    <source>
        <dbReference type="ARBA" id="ARBA00022801"/>
    </source>
</evidence>
<protein>
    <recommendedName>
        <fullName evidence="3">RNA helicase</fullName>
        <ecNumber evidence="3">3.6.4.13</ecNumber>
    </recommendedName>
</protein>
<gene>
    <name evidence="19" type="primary">LOC111105686</name>
</gene>
<keyword evidence="8" id="KW-0067">ATP-binding</keyword>
<evidence type="ECO:0000256" key="5">
    <source>
        <dbReference type="ARBA" id="ARBA00022741"/>
    </source>
</evidence>
<dbReference type="AlphaFoldDB" id="A0A8B8AZJ6"/>
<dbReference type="OrthoDB" id="6513042at2759"/>
<dbReference type="Gene3D" id="3.40.50.300">
    <property type="entry name" value="P-loop containing nucleotide triphosphate hydrolases"/>
    <property type="match status" value="2"/>
</dbReference>
<dbReference type="EC" id="3.6.4.13" evidence="3"/>
<evidence type="ECO:0000259" key="16">
    <source>
        <dbReference type="Pfam" id="PF21634"/>
    </source>
</evidence>
<evidence type="ECO:0000313" key="18">
    <source>
        <dbReference type="Proteomes" id="UP000694844"/>
    </source>
</evidence>
<dbReference type="InterPro" id="IPR041677">
    <property type="entry name" value="DNA2/NAM7_AAA_11"/>
</dbReference>
<dbReference type="GeneID" id="111105686"/>
<dbReference type="Pfam" id="PF21634">
    <property type="entry name" value="MOV-10_beta-barrel"/>
    <property type="match status" value="1"/>
</dbReference>
<keyword evidence="6" id="KW-0378">Hydrolase</keyword>
<dbReference type="SUPFAM" id="SSF52540">
    <property type="entry name" value="P-loop containing nucleoside triphosphate hydrolases"/>
    <property type="match status" value="1"/>
</dbReference>
<keyword evidence="7 19" id="KW-0347">Helicase</keyword>
<dbReference type="GO" id="GO:0031047">
    <property type="term" value="P:regulatory ncRNA-mediated gene silencing"/>
    <property type="evidence" value="ECO:0007669"/>
    <property type="project" value="UniProtKB-KW"/>
</dbReference>
<evidence type="ECO:0000256" key="10">
    <source>
        <dbReference type="ARBA" id="ARBA00023158"/>
    </source>
</evidence>
<dbReference type="CDD" id="cd18808">
    <property type="entry name" value="SF1_C_Upf1"/>
    <property type="match status" value="1"/>
</dbReference>